<proteinExistence type="predicted"/>
<gene>
    <name evidence="1" type="ORF">COV84_01535</name>
</gene>
<evidence type="ECO:0000313" key="2">
    <source>
        <dbReference type="Proteomes" id="UP000229317"/>
    </source>
</evidence>
<name>A0A2H0KTE0_9BACT</name>
<accession>A0A2H0KTE0</accession>
<reference evidence="1 2" key="1">
    <citation type="submission" date="2017-09" db="EMBL/GenBank/DDBJ databases">
        <title>Depth-based differentiation of microbial function through sediment-hosted aquifers and enrichment of novel symbionts in the deep terrestrial subsurface.</title>
        <authorList>
            <person name="Probst A.J."/>
            <person name="Ladd B."/>
            <person name="Jarett J.K."/>
            <person name="Geller-Mcgrath D.E."/>
            <person name="Sieber C.M."/>
            <person name="Emerson J.B."/>
            <person name="Anantharaman K."/>
            <person name="Thomas B.C."/>
            <person name="Malmstrom R."/>
            <person name="Stieglmeier M."/>
            <person name="Klingl A."/>
            <person name="Woyke T."/>
            <person name="Ryan C.M."/>
            <person name="Banfield J.F."/>
        </authorList>
    </citation>
    <scope>NUCLEOTIDE SEQUENCE [LARGE SCALE GENOMIC DNA]</scope>
    <source>
        <strain evidence="1">CG11_big_fil_rev_8_21_14_0_20_40_15</strain>
    </source>
</reference>
<comment type="caution">
    <text evidence="1">The sequence shown here is derived from an EMBL/GenBank/DDBJ whole genome shotgun (WGS) entry which is preliminary data.</text>
</comment>
<dbReference type="Proteomes" id="UP000229317">
    <property type="component" value="Unassembled WGS sequence"/>
</dbReference>
<organism evidence="1 2">
    <name type="scientific">Candidatus Portnoybacteria bacterium CG11_big_fil_rev_8_21_14_0_20_40_15</name>
    <dbReference type="NCBI Taxonomy" id="1974817"/>
    <lineage>
        <taxon>Bacteria</taxon>
        <taxon>Candidatus Portnoyibacteriota</taxon>
    </lineage>
</organism>
<evidence type="ECO:0000313" key="1">
    <source>
        <dbReference type="EMBL" id="PIQ75367.1"/>
    </source>
</evidence>
<dbReference type="AlphaFoldDB" id="A0A2H0KTE0"/>
<sequence>MKGGNCMAIKYFLGEGRDGVSGEIPGIFIDQEEALLPVNKLYEAKISFLSDTIEESKIVLIWWVGKEEIFVKAGCRLNDERLKGQLKENAELAEKLIKWVVECKSSLTRKKEELCINEKVPEADIFEELKPYVTQVEKWKKFISAVNKNGGLNPRYGSRIGDDDFYNLVIHRDALFIPEVDNYRRFLLDNIPDEELDAEFSVFPTLFRFNSKKHPPRVDEKSISWELPKKKVRIILPHHFTTKEVVAYYGYEEMYQKFLKDREATRIADSERSKAWSEISEAEKKESKEKLRKILLS</sequence>
<protein>
    <submittedName>
        <fullName evidence="1">Uncharacterized protein</fullName>
    </submittedName>
</protein>
<dbReference type="EMBL" id="PCVO01000023">
    <property type="protein sequence ID" value="PIQ75367.1"/>
    <property type="molecule type" value="Genomic_DNA"/>
</dbReference>